<protein>
    <submittedName>
        <fullName evidence="2">Uncharacterized protein</fullName>
    </submittedName>
</protein>
<gene>
    <name evidence="2" type="ORF">AMECASPLE_032338</name>
</gene>
<name>A0ABV0YUV7_9TELE</name>
<feature type="region of interest" description="Disordered" evidence="1">
    <location>
        <begin position="1"/>
        <end position="21"/>
    </location>
</feature>
<evidence type="ECO:0000313" key="3">
    <source>
        <dbReference type="Proteomes" id="UP001469553"/>
    </source>
</evidence>
<sequence>MKPKYFDPSPAPSNHHSWTGQQNTCVFDPERAIHFFSNLRLRGTNSSHLLCIQRSTAPVYAETYARKMPTEPHHLQKAKTGPCYILLHNYTLQIISMNSTNRISDSRHPWWSPTRNKLN</sequence>
<dbReference type="EMBL" id="JAHRIP010041794">
    <property type="protein sequence ID" value="MEQ2297200.1"/>
    <property type="molecule type" value="Genomic_DNA"/>
</dbReference>
<keyword evidence="3" id="KW-1185">Reference proteome</keyword>
<proteinExistence type="predicted"/>
<accession>A0ABV0YUV7</accession>
<organism evidence="2 3">
    <name type="scientific">Ameca splendens</name>
    <dbReference type="NCBI Taxonomy" id="208324"/>
    <lineage>
        <taxon>Eukaryota</taxon>
        <taxon>Metazoa</taxon>
        <taxon>Chordata</taxon>
        <taxon>Craniata</taxon>
        <taxon>Vertebrata</taxon>
        <taxon>Euteleostomi</taxon>
        <taxon>Actinopterygii</taxon>
        <taxon>Neopterygii</taxon>
        <taxon>Teleostei</taxon>
        <taxon>Neoteleostei</taxon>
        <taxon>Acanthomorphata</taxon>
        <taxon>Ovalentaria</taxon>
        <taxon>Atherinomorphae</taxon>
        <taxon>Cyprinodontiformes</taxon>
        <taxon>Goodeidae</taxon>
        <taxon>Ameca</taxon>
    </lineage>
</organism>
<dbReference type="Proteomes" id="UP001469553">
    <property type="component" value="Unassembled WGS sequence"/>
</dbReference>
<evidence type="ECO:0000256" key="1">
    <source>
        <dbReference type="SAM" id="MobiDB-lite"/>
    </source>
</evidence>
<evidence type="ECO:0000313" key="2">
    <source>
        <dbReference type="EMBL" id="MEQ2297200.1"/>
    </source>
</evidence>
<comment type="caution">
    <text evidence="2">The sequence shown here is derived from an EMBL/GenBank/DDBJ whole genome shotgun (WGS) entry which is preliminary data.</text>
</comment>
<feature type="compositionally biased region" description="Polar residues" evidence="1">
    <location>
        <begin position="12"/>
        <end position="21"/>
    </location>
</feature>
<reference evidence="2 3" key="1">
    <citation type="submission" date="2021-06" db="EMBL/GenBank/DDBJ databases">
        <authorList>
            <person name="Palmer J.M."/>
        </authorList>
    </citation>
    <scope>NUCLEOTIDE SEQUENCE [LARGE SCALE GENOMIC DNA]</scope>
    <source>
        <strain evidence="2 3">AS_MEX2019</strain>
        <tissue evidence="2">Muscle</tissue>
    </source>
</reference>